<dbReference type="PANTHER" id="PTHR33254:SF4">
    <property type="entry name" value="4-HYDROXY-4-METHYL-2-OXOGLUTARATE ALDOLASE 3-RELATED"/>
    <property type="match status" value="1"/>
</dbReference>
<comment type="caution">
    <text evidence="6">The sequence shown here is derived from an EMBL/GenBank/DDBJ whole genome shotgun (WGS) entry which is preliminary data.</text>
</comment>
<evidence type="ECO:0000313" key="7">
    <source>
        <dbReference type="Proteomes" id="UP000475582"/>
    </source>
</evidence>
<dbReference type="CDD" id="cd16841">
    <property type="entry name" value="RraA_family"/>
    <property type="match status" value="1"/>
</dbReference>
<dbReference type="InterPro" id="IPR005493">
    <property type="entry name" value="RraA/RraA-like"/>
</dbReference>
<organism evidence="6 7">
    <name type="scientific">Duganella radicis</name>
    <dbReference type="NCBI Taxonomy" id="551988"/>
    <lineage>
        <taxon>Bacteria</taxon>
        <taxon>Pseudomonadati</taxon>
        <taxon>Pseudomonadota</taxon>
        <taxon>Betaproteobacteria</taxon>
        <taxon>Burkholderiales</taxon>
        <taxon>Oxalobacteraceae</taxon>
        <taxon>Telluria group</taxon>
        <taxon>Duganella</taxon>
    </lineage>
</organism>
<comment type="cofactor">
    <cofactor evidence="5">
        <name>Mg(2+)</name>
        <dbReference type="ChEBI" id="CHEBI:18420"/>
    </cofactor>
</comment>
<protein>
    <recommendedName>
        <fullName evidence="2">Putative 4-hydroxy-4-methyl-2-oxoglutarate aldolase</fullName>
    </recommendedName>
    <alternativeName>
        <fullName evidence="3">Regulator of ribonuclease activity homolog</fullName>
    </alternativeName>
    <alternativeName>
        <fullName evidence="4">RraA-like protein</fullName>
    </alternativeName>
</protein>
<dbReference type="Gene3D" id="3.50.30.40">
    <property type="entry name" value="Ribonuclease E inhibitor RraA/RraA-like"/>
    <property type="match status" value="1"/>
</dbReference>
<evidence type="ECO:0000256" key="2">
    <source>
        <dbReference type="ARBA" id="ARBA00016549"/>
    </source>
</evidence>
<proteinExistence type="predicted"/>
<keyword evidence="5" id="KW-0460">Magnesium</keyword>
<evidence type="ECO:0000256" key="3">
    <source>
        <dbReference type="ARBA" id="ARBA00029596"/>
    </source>
</evidence>
<comment type="cofactor">
    <cofactor evidence="1">
        <name>a divalent metal cation</name>
        <dbReference type="ChEBI" id="CHEBI:60240"/>
    </cofactor>
</comment>
<accession>A0A6L6PDH4</accession>
<evidence type="ECO:0000313" key="6">
    <source>
        <dbReference type="EMBL" id="MTV36749.1"/>
    </source>
</evidence>
<sequence>MHRVHPRVQGAGPELLALYADIEASTIGHLCEDGYAHGLQALARPCRLLGNAVTVRLPAIDGSVIRPALIASQPGDVLVIEMAAGDQHRACWGELRTLAAMKKQLAGVVIAGCVTDVRALAALGFPVFSLAVSALTTRALDLGGEVNVPVSIAGVSVQPGDLVVGDDDGLFFLNPAQARELAARAHRKQQEEAERREQLR</sequence>
<evidence type="ECO:0000256" key="1">
    <source>
        <dbReference type="ARBA" id="ARBA00001968"/>
    </source>
</evidence>
<gene>
    <name evidence="6" type="ORF">GM676_04005</name>
</gene>
<dbReference type="OrthoDB" id="8717144at2"/>
<reference evidence="6 7" key="1">
    <citation type="submission" date="2019-11" db="EMBL/GenBank/DDBJ databases">
        <title>Type strains purchased from KCTC, JCM and DSMZ.</title>
        <authorList>
            <person name="Lu H."/>
        </authorList>
    </citation>
    <scope>NUCLEOTIDE SEQUENCE [LARGE SCALE GENOMIC DNA]</scope>
    <source>
        <strain evidence="6 7">KCTC 22382</strain>
    </source>
</reference>
<dbReference type="SUPFAM" id="SSF89562">
    <property type="entry name" value="RraA-like"/>
    <property type="match status" value="1"/>
</dbReference>
<evidence type="ECO:0000256" key="4">
    <source>
        <dbReference type="ARBA" id="ARBA00030169"/>
    </source>
</evidence>
<dbReference type="AlphaFoldDB" id="A0A6L6PDH4"/>
<dbReference type="Proteomes" id="UP000475582">
    <property type="component" value="Unassembled WGS sequence"/>
</dbReference>
<dbReference type="EMBL" id="WNKY01000002">
    <property type="protein sequence ID" value="MTV36749.1"/>
    <property type="molecule type" value="Genomic_DNA"/>
</dbReference>
<dbReference type="RefSeq" id="WP_155462099.1">
    <property type="nucleotide sequence ID" value="NZ_WNKY01000002.1"/>
</dbReference>
<evidence type="ECO:0000256" key="5">
    <source>
        <dbReference type="PIRSR" id="PIRSR605493-1"/>
    </source>
</evidence>
<name>A0A6L6PDH4_9BURK</name>
<dbReference type="InterPro" id="IPR036704">
    <property type="entry name" value="RraA/RraA-like_sf"/>
</dbReference>
<dbReference type="PANTHER" id="PTHR33254">
    <property type="entry name" value="4-HYDROXY-4-METHYL-2-OXOGLUTARATE ALDOLASE 3-RELATED"/>
    <property type="match status" value="1"/>
</dbReference>
<dbReference type="GO" id="GO:0046872">
    <property type="term" value="F:metal ion binding"/>
    <property type="evidence" value="ECO:0007669"/>
    <property type="project" value="UniProtKB-KW"/>
</dbReference>
<keyword evidence="5" id="KW-0479">Metal-binding</keyword>
<keyword evidence="7" id="KW-1185">Reference proteome</keyword>
<feature type="binding site" evidence="5">
    <location>
        <position position="116"/>
    </location>
    <ligand>
        <name>Mg(2+)</name>
        <dbReference type="ChEBI" id="CHEBI:18420"/>
    </ligand>
</feature>
<dbReference type="Pfam" id="PF03737">
    <property type="entry name" value="RraA-like"/>
    <property type="match status" value="1"/>
</dbReference>